<accession>A0A1I7ZSE9</accession>
<proteinExistence type="predicted"/>
<keyword evidence="1" id="KW-1185">Reference proteome</keyword>
<dbReference type="Proteomes" id="UP000095287">
    <property type="component" value="Unplaced"/>
</dbReference>
<evidence type="ECO:0000313" key="2">
    <source>
        <dbReference type="WBParaSite" id="L893_g2947.t1"/>
    </source>
</evidence>
<reference evidence="2" key="1">
    <citation type="submission" date="2016-11" db="UniProtKB">
        <authorList>
            <consortium name="WormBaseParasite"/>
        </authorList>
    </citation>
    <scope>IDENTIFICATION</scope>
</reference>
<dbReference type="WBParaSite" id="L893_g2947.t1">
    <property type="protein sequence ID" value="L893_g2947.t1"/>
    <property type="gene ID" value="L893_g2947"/>
</dbReference>
<sequence>MSETSYSPGRKTVKLVFGVAVSVEREEMEIEREEAEHRLGQRWDEIEEELELQDYNRRIARIPWISHDLYCSAMDAWTTAITLSTIY</sequence>
<name>A0A1I7ZSE9_9BILA</name>
<evidence type="ECO:0000313" key="1">
    <source>
        <dbReference type="Proteomes" id="UP000095287"/>
    </source>
</evidence>
<dbReference type="AlphaFoldDB" id="A0A1I7ZSE9"/>
<organism evidence="1 2">
    <name type="scientific">Steinernema glaseri</name>
    <dbReference type="NCBI Taxonomy" id="37863"/>
    <lineage>
        <taxon>Eukaryota</taxon>
        <taxon>Metazoa</taxon>
        <taxon>Ecdysozoa</taxon>
        <taxon>Nematoda</taxon>
        <taxon>Chromadorea</taxon>
        <taxon>Rhabditida</taxon>
        <taxon>Tylenchina</taxon>
        <taxon>Panagrolaimomorpha</taxon>
        <taxon>Strongyloidoidea</taxon>
        <taxon>Steinernematidae</taxon>
        <taxon>Steinernema</taxon>
    </lineage>
</organism>
<protein>
    <submittedName>
        <fullName evidence="2">MADF domain-containing protein</fullName>
    </submittedName>
</protein>